<protein>
    <submittedName>
        <fullName evidence="1">Predicted protein</fullName>
    </submittedName>
</protein>
<organism evidence="2">
    <name type="scientific">Naegleria gruberi</name>
    <name type="common">Amoeba</name>
    <dbReference type="NCBI Taxonomy" id="5762"/>
    <lineage>
        <taxon>Eukaryota</taxon>
        <taxon>Discoba</taxon>
        <taxon>Heterolobosea</taxon>
        <taxon>Tetramitia</taxon>
        <taxon>Eutetramitia</taxon>
        <taxon>Vahlkampfiidae</taxon>
        <taxon>Naegleria</taxon>
    </lineage>
</organism>
<gene>
    <name evidence="1" type="ORF">NAEGRDRAFT_76934</name>
</gene>
<dbReference type="AlphaFoldDB" id="D2W691"/>
<dbReference type="KEGG" id="ngr:NAEGRDRAFT_76934"/>
<dbReference type="EMBL" id="GG739265">
    <property type="protein sequence ID" value="EFC35411.1"/>
    <property type="molecule type" value="Genomic_DNA"/>
</dbReference>
<dbReference type="GeneID" id="8861100"/>
<proteinExistence type="predicted"/>
<evidence type="ECO:0000313" key="1">
    <source>
        <dbReference type="EMBL" id="EFC35411.1"/>
    </source>
</evidence>
<accession>D2W691</accession>
<dbReference type="InParanoid" id="D2W691"/>
<name>D2W691_NAEGR</name>
<dbReference type="RefSeq" id="XP_002668155.1">
    <property type="nucleotide sequence ID" value="XM_002668109.1"/>
</dbReference>
<evidence type="ECO:0000313" key="2">
    <source>
        <dbReference type="Proteomes" id="UP000006671"/>
    </source>
</evidence>
<dbReference type="VEuPathDB" id="AmoebaDB:NAEGRDRAFT_76934"/>
<reference evidence="1 2" key="1">
    <citation type="journal article" date="2010" name="Cell">
        <title>The genome of Naegleria gruberi illuminates early eukaryotic versatility.</title>
        <authorList>
            <person name="Fritz-Laylin L.K."/>
            <person name="Prochnik S.E."/>
            <person name="Ginger M.L."/>
            <person name="Dacks J.B."/>
            <person name="Carpenter M.L."/>
            <person name="Field M.C."/>
            <person name="Kuo A."/>
            <person name="Paredez A."/>
            <person name="Chapman J."/>
            <person name="Pham J."/>
            <person name="Shu S."/>
            <person name="Neupane R."/>
            <person name="Cipriano M."/>
            <person name="Mancuso J."/>
            <person name="Tu H."/>
            <person name="Salamov A."/>
            <person name="Lindquist E."/>
            <person name="Shapiro H."/>
            <person name="Lucas S."/>
            <person name="Grigoriev I.V."/>
            <person name="Cande W.Z."/>
            <person name="Fulton C."/>
            <person name="Rokhsar D.S."/>
            <person name="Dawson S.C."/>
        </authorList>
    </citation>
    <scope>NUCLEOTIDE SEQUENCE [LARGE SCALE GENOMIC DNA]</scope>
    <source>
        <strain evidence="1 2">NEG-M</strain>
    </source>
</reference>
<keyword evidence="2" id="KW-1185">Reference proteome</keyword>
<sequence length="209" mass="24226">MRNFGLSISLTDSTIKKYSKLYGAFQWFLVIQNIPKTNPYALECFAAYLSINKKSYDINTLKPAIQFFADVEGWQLNVDSSFSRVKKGLTKAYYIVDRSKLKRNGFSSYDIKSYIDSISSHDEYTYNLTTAVLVIGFRLLVRPGDLCDLSWSSVKPNDPKKNWFTFDLSDHKTDFFMIDNPTPIEPYCGEKKYCPMTLFNLFYALNDSW</sequence>
<dbReference type="Proteomes" id="UP000006671">
    <property type="component" value="Unassembled WGS sequence"/>
</dbReference>